<keyword evidence="4 5" id="KW-0642">Proline metabolism</keyword>
<evidence type="ECO:0000256" key="2">
    <source>
        <dbReference type="ARBA" id="ARBA00012695"/>
    </source>
</evidence>
<dbReference type="EC" id="1.5.5.2" evidence="2 5"/>
<dbReference type="EMBL" id="VCAU01000093">
    <property type="protein sequence ID" value="KAF9885558.1"/>
    <property type="molecule type" value="Genomic_DNA"/>
</dbReference>
<keyword evidence="3 5" id="KW-0560">Oxidoreductase</keyword>
<dbReference type="AlphaFoldDB" id="A0AAD4CGV8"/>
<dbReference type="SUPFAM" id="SSF51730">
    <property type="entry name" value="FAD-linked oxidoreductase"/>
    <property type="match status" value="1"/>
</dbReference>
<comment type="caution">
    <text evidence="7">The sequence shown here is derived from an EMBL/GenBank/DDBJ whole genome shotgun (WGS) entry which is preliminary data.</text>
</comment>
<feature type="domain" description="Proline dehydrogenase" evidence="6">
    <location>
        <begin position="169"/>
        <end position="393"/>
    </location>
</feature>
<dbReference type="Pfam" id="PF01619">
    <property type="entry name" value="Pro_dh"/>
    <property type="match status" value="1"/>
</dbReference>
<evidence type="ECO:0000256" key="1">
    <source>
        <dbReference type="ARBA" id="ARBA00005869"/>
    </source>
</evidence>
<dbReference type="InterPro" id="IPR015659">
    <property type="entry name" value="Proline_oxidase"/>
</dbReference>
<organism evidence="7 8">
    <name type="scientific">Aspergillus nanangensis</name>
    <dbReference type="NCBI Taxonomy" id="2582783"/>
    <lineage>
        <taxon>Eukaryota</taxon>
        <taxon>Fungi</taxon>
        <taxon>Dikarya</taxon>
        <taxon>Ascomycota</taxon>
        <taxon>Pezizomycotina</taxon>
        <taxon>Eurotiomycetes</taxon>
        <taxon>Eurotiomycetidae</taxon>
        <taxon>Eurotiales</taxon>
        <taxon>Aspergillaceae</taxon>
        <taxon>Aspergillus</taxon>
        <taxon>Aspergillus subgen. Circumdati</taxon>
    </lineage>
</organism>
<evidence type="ECO:0000313" key="7">
    <source>
        <dbReference type="EMBL" id="KAF9885558.1"/>
    </source>
</evidence>
<protein>
    <recommendedName>
        <fullName evidence="2 5">Proline dehydrogenase</fullName>
        <ecNumber evidence="2 5">1.5.5.2</ecNumber>
    </recommendedName>
</protein>
<reference evidence="7" key="2">
    <citation type="submission" date="2020-02" db="EMBL/GenBank/DDBJ databases">
        <authorList>
            <person name="Gilchrist C.L.M."/>
            <person name="Chooi Y.-H."/>
        </authorList>
    </citation>
    <scope>NUCLEOTIDE SEQUENCE</scope>
    <source>
        <strain evidence="7">MST-FP2251</strain>
    </source>
</reference>
<evidence type="ECO:0000313" key="8">
    <source>
        <dbReference type="Proteomes" id="UP001194746"/>
    </source>
</evidence>
<evidence type="ECO:0000256" key="4">
    <source>
        <dbReference type="ARBA" id="ARBA00023062"/>
    </source>
</evidence>
<dbReference type="GO" id="GO:0071949">
    <property type="term" value="F:FAD binding"/>
    <property type="evidence" value="ECO:0007669"/>
    <property type="project" value="TreeGrafter"/>
</dbReference>
<comment type="cofactor">
    <cofactor evidence="5">
        <name>FAD</name>
        <dbReference type="ChEBI" id="CHEBI:57692"/>
    </cofactor>
</comment>
<dbReference type="GO" id="GO:0005739">
    <property type="term" value="C:mitochondrion"/>
    <property type="evidence" value="ECO:0007669"/>
    <property type="project" value="TreeGrafter"/>
</dbReference>
<dbReference type="PANTHER" id="PTHR13914:SF34">
    <property type="entry name" value="PROLINE DEHYDROGENASE"/>
    <property type="match status" value="1"/>
</dbReference>
<evidence type="ECO:0000256" key="5">
    <source>
        <dbReference type="RuleBase" id="RU364054"/>
    </source>
</evidence>
<dbReference type="GO" id="GO:0004657">
    <property type="term" value="F:proline dehydrogenase activity"/>
    <property type="evidence" value="ECO:0007669"/>
    <property type="project" value="UniProtKB-EC"/>
</dbReference>
<proteinExistence type="inferred from homology"/>
<dbReference type="InterPro" id="IPR029041">
    <property type="entry name" value="FAD-linked_oxidoreductase-like"/>
</dbReference>
<dbReference type="PANTHER" id="PTHR13914">
    <property type="entry name" value="PROLINE OXIDASE"/>
    <property type="match status" value="1"/>
</dbReference>
<dbReference type="Proteomes" id="UP001194746">
    <property type="component" value="Unassembled WGS sequence"/>
</dbReference>
<keyword evidence="5" id="KW-0274">FAD</keyword>
<dbReference type="Gene3D" id="3.20.20.220">
    <property type="match status" value="1"/>
</dbReference>
<comment type="catalytic activity">
    <reaction evidence="5">
        <text>L-proline + a quinone = (S)-1-pyrroline-5-carboxylate + a quinol + H(+)</text>
        <dbReference type="Rhea" id="RHEA:23784"/>
        <dbReference type="ChEBI" id="CHEBI:15378"/>
        <dbReference type="ChEBI" id="CHEBI:17388"/>
        <dbReference type="ChEBI" id="CHEBI:24646"/>
        <dbReference type="ChEBI" id="CHEBI:60039"/>
        <dbReference type="ChEBI" id="CHEBI:132124"/>
        <dbReference type="EC" id="1.5.5.2"/>
    </reaction>
</comment>
<sequence length="424" mass="47018">MQPQRIWPRRPGHLAYIVGSLPLRHASTSSSTHPATLLAAAPAPSSPRHAPLAVMPTRTLVKSLVFTSIMASPLLQPCLSVMKYVVESKSMLLSPARNPLMNHLLRATIYNHFCAGVNENEVRSTVKYMKGLGFKGVILGYGRESVAKVDPDDLDGQVPQANQQQVVEERAIEEWKQGNLRTLKMIDEGDYLGIKFTGAGPAAVEALRRGDPSPPPLIQQAINEICQATAAQKSRLWIDAEQQVFQPAIDAWTIDLMRQFNRAGNVVVYNTIQAYLKASTANVQRHLTLAANEGWSLGIKLVRGAYIAHDIRSRIHDTKPDTDRNYDHIVQSLLTREFPLRGGSSFPDVRLFVASHNAETVRKAYALSRHRRDNHLPTIPVEMGQLQGMADESLVVLGSPGHNSLDGLNVRLADRMRRRDMVFA</sequence>
<comment type="similarity">
    <text evidence="1 5">Belongs to the proline oxidase family.</text>
</comment>
<dbReference type="GO" id="GO:0010133">
    <property type="term" value="P:L-proline catabolic process to L-glutamate"/>
    <property type="evidence" value="ECO:0007669"/>
    <property type="project" value="TreeGrafter"/>
</dbReference>
<keyword evidence="8" id="KW-1185">Reference proteome</keyword>
<evidence type="ECO:0000259" key="6">
    <source>
        <dbReference type="Pfam" id="PF01619"/>
    </source>
</evidence>
<gene>
    <name evidence="7" type="ORF">FE257_012764</name>
</gene>
<comment type="function">
    <text evidence="5">Converts proline to delta-1-pyrroline-5-carboxylate.</text>
</comment>
<keyword evidence="5" id="KW-0285">Flavoprotein</keyword>
<name>A0AAD4CGV8_ASPNN</name>
<evidence type="ECO:0000256" key="3">
    <source>
        <dbReference type="ARBA" id="ARBA00023002"/>
    </source>
</evidence>
<dbReference type="InterPro" id="IPR002872">
    <property type="entry name" value="Proline_DH_dom"/>
</dbReference>
<reference evidence="7" key="1">
    <citation type="journal article" date="2019" name="Beilstein J. Org. Chem.">
        <title>Nanangenines: drimane sesquiterpenoids as the dominant metabolite cohort of a novel Australian fungus, Aspergillus nanangensis.</title>
        <authorList>
            <person name="Lacey H.J."/>
            <person name="Gilchrist C.L.M."/>
            <person name="Crombie A."/>
            <person name="Kalaitzis J.A."/>
            <person name="Vuong D."/>
            <person name="Rutledge P.J."/>
            <person name="Turner P."/>
            <person name="Pitt J.I."/>
            <person name="Lacey E."/>
            <person name="Chooi Y.H."/>
            <person name="Piggott A.M."/>
        </authorList>
    </citation>
    <scope>NUCLEOTIDE SEQUENCE</scope>
    <source>
        <strain evidence="7">MST-FP2251</strain>
    </source>
</reference>
<accession>A0AAD4CGV8</accession>